<dbReference type="Gene3D" id="2.170.140.10">
    <property type="entry name" value="Chitin binding domain"/>
    <property type="match status" value="1"/>
</dbReference>
<evidence type="ECO:0000259" key="3">
    <source>
        <dbReference type="PROSITE" id="PS50940"/>
    </source>
</evidence>
<dbReference type="Proteomes" id="UP000504631">
    <property type="component" value="Unplaced"/>
</dbReference>
<dbReference type="PANTHER" id="PTHR22933">
    <property type="entry name" value="FI18007P1-RELATED"/>
    <property type="match status" value="1"/>
</dbReference>
<dbReference type="AlphaFoldDB" id="A0A6J3K9K2"/>
<dbReference type="InterPro" id="IPR052976">
    <property type="entry name" value="Scoloptoxin-like"/>
</dbReference>
<proteinExistence type="predicted"/>
<dbReference type="SUPFAM" id="SSF57625">
    <property type="entry name" value="Invertebrate chitin-binding proteins"/>
    <property type="match status" value="1"/>
</dbReference>
<keyword evidence="2" id="KW-0472">Membrane</keyword>
<sequence>MQDKARHDFHPVVQKKARNVSFIMIRPTCLIVSLAVIFAIVSGLPQQPKSRRPVPEFKNKTGGLELPDNATLIRDNIVDNFSCQDRIYGYYADMDNDCQVFHVCMPQARGSIRWSFICPAETVFNQATFVCTKTENSIPCEESEKFYNLNEAIGKEVEEEESDMEHATKESDVEAISNRPETRTSRILNRKKPSRKQ</sequence>
<dbReference type="GeneID" id="117233207"/>
<evidence type="ECO:0000256" key="2">
    <source>
        <dbReference type="SAM" id="Phobius"/>
    </source>
</evidence>
<feature type="transmembrane region" description="Helical" evidence="2">
    <location>
        <begin position="20"/>
        <end position="44"/>
    </location>
</feature>
<dbReference type="GO" id="GO:0008061">
    <property type="term" value="F:chitin binding"/>
    <property type="evidence" value="ECO:0007669"/>
    <property type="project" value="InterPro"/>
</dbReference>
<dbReference type="PANTHER" id="PTHR22933:SF43">
    <property type="entry name" value="LP10131P"/>
    <property type="match status" value="1"/>
</dbReference>
<dbReference type="RefSeq" id="XP_033349181.1">
    <property type="nucleotide sequence ID" value="XM_033493290.1"/>
</dbReference>
<dbReference type="SMART" id="SM00494">
    <property type="entry name" value="ChtBD2"/>
    <property type="match status" value="1"/>
</dbReference>
<evidence type="ECO:0000313" key="5">
    <source>
        <dbReference type="RefSeq" id="XP_033349181.1"/>
    </source>
</evidence>
<evidence type="ECO:0000313" key="4">
    <source>
        <dbReference type="Proteomes" id="UP000504631"/>
    </source>
</evidence>
<dbReference type="Pfam" id="PF01607">
    <property type="entry name" value="CBM_14"/>
    <property type="match status" value="1"/>
</dbReference>
<feature type="region of interest" description="Disordered" evidence="1">
    <location>
        <begin position="157"/>
        <end position="197"/>
    </location>
</feature>
<keyword evidence="2" id="KW-1133">Transmembrane helix</keyword>
<keyword evidence="2" id="KW-0812">Transmembrane</keyword>
<name>A0A6J3K9K2_9HYME</name>
<feature type="domain" description="Chitin-binding type-2" evidence="3">
    <location>
        <begin position="80"/>
        <end position="142"/>
    </location>
</feature>
<keyword evidence="4" id="KW-1185">Reference proteome</keyword>
<dbReference type="InterPro" id="IPR002557">
    <property type="entry name" value="Chitin-bd_dom"/>
</dbReference>
<dbReference type="KEGG" id="bvk:117233207"/>
<organism evidence="4 5">
    <name type="scientific">Bombus vosnesenskii</name>
    <dbReference type="NCBI Taxonomy" id="207650"/>
    <lineage>
        <taxon>Eukaryota</taxon>
        <taxon>Metazoa</taxon>
        <taxon>Ecdysozoa</taxon>
        <taxon>Arthropoda</taxon>
        <taxon>Hexapoda</taxon>
        <taxon>Insecta</taxon>
        <taxon>Pterygota</taxon>
        <taxon>Neoptera</taxon>
        <taxon>Endopterygota</taxon>
        <taxon>Hymenoptera</taxon>
        <taxon>Apocrita</taxon>
        <taxon>Aculeata</taxon>
        <taxon>Apoidea</taxon>
        <taxon>Anthophila</taxon>
        <taxon>Apidae</taxon>
        <taxon>Bombus</taxon>
        <taxon>Pyrobombus</taxon>
    </lineage>
</organism>
<reference evidence="5" key="1">
    <citation type="submission" date="2025-08" db="UniProtKB">
        <authorList>
            <consortium name="RefSeq"/>
        </authorList>
    </citation>
    <scope>IDENTIFICATION</scope>
    <source>
        <tissue evidence="5">Muscle</tissue>
    </source>
</reference>
<gene>
    <name evidence="5" type="primary">LOC117233207</name>
</gene>
<evidence type="ECO:0000256" key="1">
    <source>
        <dbReference type="SAM" id="MobiDB-lite"/>
    </source>
</evidence>
<protein>
    <submittedName>
        <fullName evidence="5">Uncharacterized protein LOC117233207</fullName>
    </submittedName>
</protein>
<accession>A0A6J3K9K2</accession>
<dbReference type="InterPro" id="IPR036508">
    <property type="entry name" value="Chitin-bd_dom_sf"/>
</dbReference>
<dbReference type="GO" id="GO:0005576">
    <property type="term" value="C:extracellular region"/>
    <property type="evidence" value="ECO:0007669"/>
    <property type="project" value="InterPro"/>
</dbReference>
<feature type="compositionally biased region" description="Basic residues" evidence="1">
    <location>
        <begin position="188"/>
        <end position="197"/>
    </location>
</feature>
<dbReference type="PROSITE" id="PS50940">
    <property type="entry name" value="CHIT_BIND_II"/>
    <property type="match status" value="1"/>
</dbReference>